<evidence type="ECO:0000313" key="1">
    <source>
        <dbReference type="EMBL" id="CAG8810498.1"/>
    </source>
</evidence>
<keyword evidence="2" id="KW-1185">Reference proteome</keyword>
<organism evidence="1 2">
    <name type="scientific">Racocetra fulgida</name>
    <dbReference type="NCBI Taxonomy" id="60492"/>
    <lineage>
        <taxon>Eukaryota</taxon>
        <taxon>Fungi</taxon>
        <taxon>Fungi incertae sedis</taxon>
        <taxon>Mucoromycota</taxon>
        <taxon>Glomeromycotina</taxon>
        <taxon>Glomeromycetes</taxon>
        <taxon>Diversisporales</taxon>
        <taxon>Gigasporaceae</taxon>
        <taxon>Racocetra</taxon>
    </lineage>
</organism>
<dbReference type="InterPro" id="IPR027417">
    <property type="entry name" value="P-loop_NTPase"/>
</dbReference>
<sequence length="167" mass="18756">NLFARLHGNTLPFGGIKVLIIGDLAQLPPVSGAQVFRSPVWSEFFLIFLTTPRRQNVDITFYNILNEIRNGFISNNTLQTINDKIKSPSSRTPIDITHLVGFCSMADNINKLACLTLPQEPEDPEPIISTAIDHIDNQEWDAVENDHNFRQHTNLPATLILQKGARI</sequence>
<dbReference type="Proteomes" id="UP000789396">
    <property type="component" value="Unassembled WGS sequence"/>
</dbReference>
<dbReference type="SUPFAM" id="SSF52540">
    <property type="entry name" value="P-loop containing nucleoside triphosphate hydrolases"/>
    <property type="match status" value="1"/>
</dbReference>
<accession>A0A9N9K493</accession>
<dbReference type="OrthoDB" id="2414142at2759"/>
<dbReference type="EMBL" id="CAJVPZ010084180">
    <property type="protein sequence ID" value="CAG8810498.1"/>
    <property type="molecule type" value="Genomic_DNA"/>
</dbReference>
<gene>
    <name evidence="1" type="ORF">RFULGI_LOCUS18702</name>
</gene>
<proteinExistence type="predicted"/>
<dbReference type="AlphaFoldDB" id="A0A9N9K493"/>
<evidence type="ECO:0000313" key="2">
    <source>
        <dbReference type="Proteomes" id="UP000789396"/>
    </source>
</evidence>
<name>A0A9N9K493_9GLOM</name>
<feature type="non-terminal residue" evidence="1">
    <location>
        <position position="1"/>
    </location>
</feature>
<reference evidence="1" key="1">
    <citation type="submission" date="2021-06" db="EMBL/GenBank/DDBJ databases">
        <authorList>
            <person name="Kallberg Y."/>
            <person name="Tangrot J."/>
            <person name="Rosling A."/>
        </authorList>
    </citation>
    <scope>NUCLEOTIDE SEQUENCE</scope>
    <source>
        <strain evidence="1">IN212</strain>
    </source>
</reference>
<comment type="caution">
    <text evidence="1">The sequence shown here is derived from an EMBL/GenBank/DDBJ whole genome shotgun (WGS) entry which is preliminary data.</text>
</comment>
<protein>
    <submittedName>
        <fullName evidence="1">568_t:CDS:1</fullName>
    </submittedName>
</protein>
<feature type="non-terminal residue" evidence="1">
    <location>
        <position position="167"/>
    </location>
</feature>